<proteinExistence type="predicted"/>
<feature type="non-terminal residue" evidence="2">
    <location>
        <position position="1"/>
    </location>
</feature>
<dbReference type="AlphaFoldDB" id="A0A8J5UI76"/>
<evidence type="ECO:0000313" key="3">
    <source>
        <dbReference type="Proteomes" id="UP000694255"/>
    </source>
</evidence>
<comment type="caution">
    <text evidence="2">The sequence shown here is derived from an EMBL/GenBank/DDBJ whole genome shotgun (WGS) entry which is preliminary data.</text>
</comment>
<protein>
    <submittedName>
        <fullName evidence="2">Uncharacterized protein</fullName>
    </submittedName>
</protein>
<evidence type="ECO:0000256" key="1">
    <source>
        <dbReference type="SAM" id="Coils"/>
    </source>
</evidence>
<gene>
    <name evidence="2" type="ORF">J8A68_003090</name>
</gene>
<name>A0A8J5UI76_9ASCO</name>
<organism evidence="2 3">
    <name type="scientific">[Candida] subhashii</name>
    <dbReference type="NCBI Taxonomy" id="561895"/>
    <lineage>
        <taxon>Eukaryota</taxon>
        <taxon>Fungi</taxon>
        <taxon>Dikarya</taxon>
        <taxon>Ascomycota</taxon>
        <taxon>Saccharomycotina</taxon>
        <taxon>Pichiomycetes</taxon>
        <taxon>Debaryomycetaceae</taxon>
        <taxon>Spathaspora</taxon>
    </lineage>
</organism>
<keyword evidence="1" id="KW-0175">Coiled coil</keyword>
<dbReference type="RefSeq" id="XP_049263670.1">
    <property type="nucleotide sequence ID" value="XM_049406908.1"/>
</dbReference>
<dbReference type="EMBL" id="JAGSYN010000138">
    <property type="protein sequence ID" value="KAG7663438.1"/>
    <property type="molecule type" value="Genomic_DNA"/>
</dbReference>
<evidence type="ECO:0000313" key="2">
    <source>
        <dbReference type="EMBL" id="KAG7663438.1"/>
    </source>
</evidence>
<dbReference type="OrthoDB" id="3993678at2759"/>
<dbReference type="GeneID" id="73469891"/>
<accession>A0A8J5UI76</accession>
<feature type="coiled-coil region" evidence="1">
    <location>
        <begin position="18"/>
        <end position="52"/>
    </location>
</feature>
<reference evidence="2 3" key="1">
    <citation type="journal article" date="2021" name="DNA Res.">
        <title>Genome analysis of Candida subhashii reveals its hybrid nature and dual mitochondrial genome conformations.</title>
        <authorList>
            <person name="Mixao V."/>
            <person name="Hegedusova E."/>
            <person name="Saus E."/>
            <person name="Pryszcz L.P."/>
            <person name="Cillingova A."/>
            <person name="Nosek J."/>
            <person name="Gabaldon T."/>
        </authorList>
    </citation>
    <scope>NUCLEOTIDE SEQUENCE [LARGE SCALE GENOMIC DNA]</scope>
    <source>
        <strain evidence="2 3">CBS 10753</strain>
    </source>
</reference>
<keyword evidence="3" id="KW-1185">Reference proteome</keyword>
<sequence>NNLREQRDELRDVIENLIKNNSIEMKSAQDKIENLQGKLNDMKLINQKLTTRGGRGDDDNDYINGYIGGDGSGGGNGQYYGNRKNGGKLQGLAVISSSNRLFD</sequence>
<dbReference type="Proteomes" id="UP000694255">
    <property type="component" value="Unassembled WGS sequence"/>
</dbReference>